<evidence type="ECO:0000259" key="3">
    <source>
        <dbReference type="Pfam" id="PF24924"/>
    </source>
</evidence>
<dbReference type="SUPFAM" id="SSF46966">
    <property type="entry name" value="Spectrin repeat"/>
    <property type="match status" value="1"/>
</dbReference>
<evidence type="ECO:0000256" key="1">
    <source>
        <dbReference type="SAM" id="Coils"/>
    </source>
</evidence>
<comment type="caution">
    <text evidence="4">The sequence shown here is derived from an EMBL/GenBank/DDBJ whole genome shotgun (WGS) entry which is preliminary data.</text>
</comment>
<dbReference type="InterPro" id="IPR056647">
    <property type="entry name" value="DUF7745"/>
</dbReference>
<gene>
    <name evidence="4" type="ORF">V6N11_084312</name>
</gene>
<dbReference type="Proteomes" id="UP001396334">
    <property type="component" value="Unassembled WGS sequence"/>
</dbReference>
<evidence type="ECO:0000313" key="4">
    <source>
        <dbReference type="EMBL" id="KAK9003678.1"/>
    </source>
</evidence>
<reference evidence="4 5" key="1">
    <citation type="journal article" date="2024" name="G3 (Bethesda)">
        <title>Genome assembly of Hibiscus sabdariffa L. provides insights into metabolisms of medicinal natural products.</title>
        <authorList>
            <person name="Kim T."/>
        </authorList>
    </citation>
    <scope>NUCLEOTIDE SEQUENCE [LARGE SCALE GENOMIC DNA]</scope>
    <source>
        <strain evidence="4">TK-2024</strain>
        <tissue evidence="4">Old leaves</tissue>
    </source>
</reference>
<sequence length="774" mass="91074">MHHHDMVERLLHKGSLRRKIFRMDGRLLHPRAENRDVKYWSESNQYASGDSLPAGYVSRDIETAHVSVRQNDLEELKQIWEDIRRADRQAFVGRYGDIAYLLYVQVNEPMLRALIKFWNPGYRCFTLNSIDLMPTVEEYSELLRVPNIIEDRIYTKPKRNTNMPAQLAAFTGRSEEWASKLIFKKGESSCFSWFDIANITRTYPDPLKKADLIAIAIYRLVIFPRVLGYIDVALFDVFDQFRYGINPAPAILAETFISLNACRELEGGRFRGCAQLLYVWIKSHFWKTPKPVLPGIRSMNFSPLREFLGTEWEEVDPTKWVEAFRNLQEQDLVWRTPWLLTIEYLYRCYNHHWLMLLGLWGAIGCAPLLVSRQFGSRQFMPFTAGLKESWFAFDEKFKDSVLAINKNWKHCYRVKVACDQTSMVTPDYVYWIQTRVNDTIPLPNQGQNVPMVDHLRVVPSEADMLRTELAKAEDIIEKMGLQQTRDLFLAKVQVEKFAGEAEQATKEYLKLKTEYDIQNNDFKKLEASVKHMELRKTPAEWRQEIQQAEDRQKNRAEREIQKQKEKNRDLMKSEKKGKQIIEQYQKALKTERSNADAWKRMSHDNKIRLTESQNAYNELEVQLNQSRAQHIQLEARVREQEDIIREYQTRDEYTELQASQSKVEALEKEVKDLWALVQTCQISIQVLEDAKKGGNDYWFTRLRDAAHRFQEQDKTNEKIMNLAQDVAEHVTTIARKARILRPHAISREMKSELELLFDQIEDLGARVKPYLPRE</sequence>
<evidence type="ECO:0000256" key="2">
    <source>
        <dbReference type="SAM" id="MobiDB-lite"/>
    </source>
</evidence>
<feature type="domain" description="DUF7745" evidence="3">
    <location>
        <begin position="76"/>
        <end position="436"/>
    </location>
</feature>
<keyword evidence="1" id="KW-0175">Coiled coil</keyword>
<dbReference type="PANTHER" id="PTHR48200">
    <property type="entry name" value="PROTEIN, PUTATIVE-RELATED"/>
    <property type="match status" value="1"/>
</dbReference>
<dbReference type="PANTHER" id="PTHR48200:SF1">
    <property type="entry name" value="AMINOTRANSFERASE-LIKE PLANT MOBILE DOMAIN-CONTAINING PROTEIN"/>
    <property type="match status" value="1"/>
</dbReference>
<feature type="coiled-coil region" evidence="1">
    <location>
        <begin position="462"/>
        <end position="521"/>
    </location>
</feature>
<keyword evidence="5" id="KW-1185">Reference proteome</keyword>
<proteinExistence type="predicted"/>
<name>A0ABR2QSM0_9ROSI</name>
<accession>A0ABR2QSM0</accession>
<organism evidence="4 5">
    <name type="scientific">Hibiscus sabdariffa</name>
    <name type="common">roselle</name>
    <dbReference type="NCBI Taxonomy" id="183260"/>
    <lineage>
        <taxon>Eukaryota</taxon>
        <taxon>Viridiplantae</taxon>
        <taxon>Streptophyta</taxon>
        <taxon>Embryophyta</taxon>
        <taxon>Tracheophyta</taxon>
        <taxon>Spermatophyta</taxon>
        <taxon>Magnoliopsida</taxon>
        <taxon>eudicotyledons</taxon>
        <taxon>Gunneridae</taxon>
        <taxon>Pentapetalae</taxon>
        <taxon>rosids</taxon>
        <taxon>malvids</taxon>
        <taxon>Malvales</taxon>
        <taxon>Malvaceae</taxon>
        <taxon>Malvoideae</taxon>
        <taxon>Hibiscus</taxon>
    </lineage>
</organism>
<dbReference type="Pfam" id="PF24924">
    <property type="entry name" value="DUF7745"/>
    <property type="match status" value="1"/>
</dbReference>
<evidence type="ECO:0000313" key="5">
    <source>
        <dbReference type="Proteomes" id="UP001396334"/>
    </source>
</evidence>
<protein>
    <recommendedName>
        <fullName evidence="3">DUF7745 domain-containing protein</fullName>
    </recommendedName>
</protein>
<dbReference type="EMBL" id="JBBPBN010000033">
    <property type="protein sequence ID" value="KAK9003678.1"/>
    <property type="molecule type" value="Genomic_DNA"/>
</dbReference>
<feature type="region of interest" description="Disordered" evidence="2">
    <location>
        <begin position="544"/>
        <end position="576"/>
    </location>
</feature>